<dbReference type="Proteomes" id="UP000499080">
    <property type="component" value="Unassembled WGS sequence"/>
</dbReference>
<gene>
    <name evidence="2" type="ORF">AVEN_164533_1</name>
</gene>
<proteinExistence type="predicted"/>
<accession>A0A4Y2B1Z5</accession>
<sequence>MNKTGLGMSETMKLDIHHRSNSFGGLSRRPVTFSVSKIWWAIDRSDSANTSPMGNPISYVPAPPPPPPPISKRASQPDFPRMIPTHTIPFPFCSFRFCERYSAP</sequence>
<dbReference type="AlphaFoldDB" id="A0A4Y2B1Z5"/>
<protein>
    <submittedName>
        <fullName evidence="2">Uncharacterized protein</fullName>
    </submittedName>
</protein>
<evidence type="ECO:0000313" key="3">
    <source>
        <dbReference type="Proteomes" id="UP000499080"/>
    </source>
</evidence>
<reference evidence="2 3" key="1">
    <citation type="journal article" date="2019" name="Sci. Rep.">
        <title>Orb-weaving spider Araneus ventricosus genome elucidates the spidroin gene catalogue.</title>
        <authorList>
            <person name="Kono N."/>
            <person name="Nakamura H."/>
            <person name="Ohtoshi R."/>
            <person name="Moran D.A.P."/>
            <person name="Shinohara A."/>
            <person name="Yoshida Y."/>
            <person name="Fujiwara M."/>
            <person name="Mori M."/>
            <person name="Tomita M."/>
            <person name="Arakawa K."/>
        </authorList>
    </citation>
    <scope>NUCLEOTIDE SEQUENCE [LARGE SCALE GENOMIC DNA]</scope>
</reference>
<feature type="region of interest" description="Disordered" evidence="1">
    <location>
        <begin position="52"/>
        <end position="78"/>
    </location>
</feature>
<evidence type="ECO:0000256" key="1">
    <source>
        <dbReference type="SAM" id="MobiDB-lite"/>
    </source>
</evidence>
<evidence type="ECO:0000313" key="2">
    <source>
        <dbReference type="EMBL" id="GBL86351.1"/>
    </source>
</evidence>
<comment type="caution">
    <text evidence="2">The sequence shown here is derived from an EMBL/GenBank/DDBJ whole genome shotgun (WGS) entry which is preliminary data.</text>
</comment>
<keyword evidence="3" id="KW-1185">Reference proteome</keyword>
<organism evidence="2 3">
    <name type="scientific">Araneus ventricosus</name>
    <name type="common">Orbweaver spider</name>
    <name type="synonym">Epeira ventricosa</name>
    <dbReference type="NCBI Taxonomy" id="182803"/>
    <lineage>
        <taxon>Eukaryota</taxon>
        <taxon>Metazoa</taxon>
        <taxon>Ecdysozoa</taxon>
        <taxon>Arthropoda</taxon>
        <taxon>Chelicerata</taxon>
        <taxon>Arachnida</taxon>
        <taxon>Araneae</taxon>
        <taxon>Araneomorphae</taxon>
        <taxon>Entelegynae</taxon>
        <taxon>Araneoidea</taxon>
        <taxon>Araneidae</taxon>
        <taxon>Araneus</taxon>
    </lineage>
</organism>
<dbReference type="EMBL" id="BGPR01000048">
    <property type="protein sequence ID" value="GBL86351.1"/>
    <property type="molecule type" value="Genomic_DNA"/>
</dbReference>
<feature type="compositionally biased region" description="Pro residues" evidence="1">
    <location>
        <begin position="61"/>
        <end position="70"/>
    </location>
</feature>
<name>A0A4Y2B1Z5_ARAVE</name>